<evidence type="ECO:0000256" key="7">
    <source>
        <dbReference type="ARBA" id="ARBA00022692"/>
    </source>
</evidence>
<dbReference type="SMART" id="SM00388">
    <property type="entry name" value="HisKA"/>
    <property type="match status" value="1"/>
</dbReference>
<dbReference type="InterPro" id="IPR003594">
    <property type="entry name" value="HATPase_dom"/>
</dbReference>
<keyword evidence="18" id="KW-1185">Reference proteome</keyword>
<evidence type="ECO:0000256" key="14">
    <source>
        <dbReference type="SAM" id="Phobius"/>
    </source>
</evidence>
<keyword evidence="13 14" id="KW-0472">Membrane</keyword>
<evidence type="ECO:0000259" key="16">
    <source>
        <dbReference type="PROSITE" id="PS50885"/>
    </source>
</evidence>
<dbReference type="PROSITE" id="PS50109">
    <property type="entry name" value="HIS_KIN"/>
    <property type="match status" value="1"/>
</dbReference>
<feature type="transmembrane region" description="Helical" evidence="14">
    <location>
        <begin position="6"/>
        <end position="29"/>
    </location>
</feature>
<dbReference type="Gene3D" id="6.10.340.10">
    <property type="match status" value="1"/>
</dbReference>
<dbReference type="RefSeq" id="WP_090548855.1">
    <property type="nucleotide sequence ID" value="NZ_FNFP01000001.1"/>
</dbReference>
<evidence type="ECO:0000256" key="9">
    <source>
        <dbReference type="ARBA" id="ARBA00022777"/>
    </source>
</evidence>
<dbReference type="PANTHER" id="PTHR43065">
    <property type="entry name" value="SENSOR HISTIDINE KINASE"/>
    <property type="match status" value="1"/>
</dbReference>
<dbReference type="OrthoDB" id="9784397at2"/>
<evidence type="ECO:0000256" key="8">
    <source>
        <dbReference type="ARBA" id="ARBA00022741"/>
    </source>
</evidence>
<keyword evidence="12" id="KW-0902">Two-component regulatory system</keyword>
<evidence type="ECO:0000256" key="6">
    <source>
        <dbReference type="ARBA" id="ARBA00022679"/>
    </source>
</evidence>
<organism evidence="17 18">
    <name type="scientific">Natronincola ferrireducens</name>
    <dbReference type="NCBI Taxonomy" id="393762"/>
    <lineage>
        <taxon>Bacteria</taxon>
        <taxon>Bacillati</taxon>
        <taxon>Bacillota</taxon>
        <taxon>Clostridia</taxon>
        <taxon>Peptostreptococcales</taxon>
        <taxon>Natronincolaceae</taxon>
        <taxon>Natronincola</taxon>
    </lineage>
</organism>
<dbReference type="Pfam" id="PF02743">
    <property type="entry name" value="dCache_1"/>
    <property type="match status" value="1"/>
</dbReference>
<dbReference type="InterPro" id="IPR005467">
    <property type="entry name" value="His_kinase_dom"/>
</dbReference>
<keyword evidence="5" id="KW-0597">Phosphoprotein</keyword>
<dbReference type="CDD" id="cd12912">
    <property type="entry name" value="PDC2_MCP_like"/>
    <property type="match status" value="1"/>
</dbReference>
<accession>A0A1G8X9H5</accession>
<comment type="subcellular location">
    <subcellularLocation>
        <location evidence="2">Cell membrane</location>
        <topology evidence="2">Multi-pass membrane protein</topology>
    </subcellularLocation>
</comment>
<dbReference type="GO" id="GO:0005524">
    <property type="term" value="F:ATP binding"/>
    <property type="evidence" value="ECO:0007669"/>
    <property type="project" value="UniProtKB-KW"/>
</dbReference>
<keyword evidence="10" id="KW-0067">ATP-binding</keyword>
<dbReference type="GO" id="GO:0005886">
    <property type="term" value="C:plasma membrane"/>
    <property type="evidence" value="ECO:0007669"/>
    <property type="project" value="UniProtKB-SubCell"/>
</dbReference>
<name>A0A1G8X9H5_9FIRM</name>
<protein>
    <recommendedName>
        <fullName evidence="3">histidine kinase</fullName>
        <ecNumber evidence="3">2.7.13.3</ecNumber>
    </recommendedName>
</protein>
<evidence type="ECO:0000256" key="1">
    <source>
        <dbReference type="ARBA" id="ARBA00000085"/>
    </source>
</evidence>
<dbReference type="SMART" id="SM00387">
    <property type="entry name" value="HATPase_c"/>
    <property type="match status" value="1"/>
</dbReference>
<dbReference type="CDD" id="cd06225">
    <property type="entry name" value="HAMP"/>
    <property type="match status" value="1"/>
</dbReference>
<evidence type="ECO:0000256" key="3">
    <source>
        <dbReference type="ARBA" id="ARBA00012438"/>
    </source>
</evidence>
<dbReference type="PROSITE" id="PS50885">
    <property type="entry name" value="HAMP"/>
    <property type="match status" value="1"/>
</dbReference>
<dbReference type="PANTHER" id="PTHR43065:SF46">
    <property type="entry name" value="C4-DICARBOXYLATE TRANSPORT SENSOR PROTEIN DCTB"/>
    <property type="match status" value="1"/>
</dbReference>
<evidence type="ECO:0000256" key="13">
    <source>
        <dbReference type="ARBA" id="ARBA00023136"/>
    </source>
</evidence>
<evidence type="ECO:0000256" key="11">
    <source>
        <dbReference type="ARBA" id="ARBA00022989"/>
    </source>
</evidence>
<gene>
    <name evidence="17" type="ORF">SAMN05660472_00137</name>
</gene>
<evidence type="ECO:0000259" key="15">
    <source>
        <dbReference type="PROSITE" id="PS50109"/>
    </source>
</evidence>
<dbReference type="STRING" id="393762.SAMN05660472_00137"/>
<dbReference type="SUPFAM" id="SSF55785">
    <property type="entry name" value="PYP-like sensor domain (PAS domain)"/>
    <property type="match status" value="1"/>
</dbReference>
<dbReference type="PRINTS" id="PR00344">
    <property type="entry name" value="BCTRLSENSOR"/>
</dbReference>
<dbReference type="EMBL" id="FNFP01000001">
    <property type="protein sequence ID" value="SDJ86400.1"/>
    <property type="molecule type" value="Genomic_DNA"/>
</dbReference>
<keyword evidence="8" id="KW-0547">Nucleotide-binding</keyword>
<dbReference type="InterPro" id="IPR035965">
    <property type="entry name" value="PAS-like_dom_sf"/>
</dbReference>
<dbReference type="Gene3D" id="3.30.565.10">
    <property type="entry name" value="Histidine kinase-like ATPase, C-terminal domain"/>
    <property type="match status" value="1"/>
</dbReference>
<evidence type="ECO:0000256" key="2">
    <source>
        <dbReference type="ARBA" id="ARBA00004651"/>
    </source>
</evidence>
<dbReference type="AlphaFoldDB" id="A0A1G8X9H5"/>
<keyword evidence="6" id="KW-0808">Transferase</keyword>
<dbReference type="Proteomes" id="UP000198718">
    <property type="component" value="Unassembled WGS sequence"/>
</dbReference>
<dbReference type="InterPro" id="IPR004358">
    <property type="entry name" value="Sig_transdc_His_kin-like_C"/>
</dbReference>
<dbReference type="Pfam" id="PF02518">
    <property type="entry name" value="HATPase_c"/>
    <property type="match status" value="1"/>
</dbReference>
<reference evidence="17 18" key="1">
    <citation type="submission" date="2016-10" db="EMBL/GenBank/DDBJ databases">
        <authorList>
            <person name="de Groot N.N."/>
        </authorList>
    </citation>
    <scope>NUCLEOTIDE SEQUENCE [LARGE SCALE GENOMIC DNA]</scope>
    <source>
        <strain evidence="17 18">DSM 18346</strain>
    </source>
</reference>
<keyword evidence="4" id="KW-1003">Cell membrane</keyword>
<keyword evidence="11 14" id="KW-1133">Transmembrane helix</keyword>
<sequence>MKSFSSRIVFIFVILVIFIVFIFSMFNILDEQKIATKIMEENLKNLVYEKKSILDLRMRQVELEVEELAYWLESYEQMLPMGDIIYDIHKDGTYLEYGEEGNISLFVNSKTKLTEEIEKQIFYTKKLEDNFKRTINKNQDIVCVYTISNDGLLRVYPNMYETQLNSEYDFRKDYYFRYAIEETKGEGRAVWTKPYYDVADRGLVVTCAYPIYSKDKLQYVIFADVTLELLQKEIADFNIARFGYGFLIDDHGEIIYHPDYLEKPSKKGEELKNNILSLSNNEEFKFIIEDMIGGQTGQAYYFDEMTDSEKFVTYAPIEGTKWSVALVVNSNDYSIDIRKYLGRYFIGPLVIIIIFSMFVYMALKKVSNYLVELSYRAERVACGELMAVENVGGGDEIVTIANSLNTMSSNLKNHMESLIKTNTKLEAVFNSIKGVLFVIDKNYKLVNVNKLGRDIIKKDYPSFPGIHCFEFFKGCLRICEKCPVTKTMETGKESFKEMIWDNEIYHVRTYPILDEEGNIDEIVVYSTKETERAIIEREFHQREKLASIGQVSAAITHELRNPIAIINGSSYLLKDMVDSIDIKTHEKEEFHEILKEIDNSIKNSLTIINELLDFSRKSTTMEEKVDIIPLIRQILMIHKKNIVENNIVILEKFNKEEIWVFGNLDSLRLIFINLIDNALYEMKNGGTLIIKIDPLYDEGKVKLILKDTGKGMEEEVLSNIFKPFYTTKPRGIGNGIGMWLVYREIKNNKGTINIQSQLGKGTKVEINFNLYEEDEGGKDV</sequence>
<evidence type="ECO:0000313" key="18">
    <source>
        <dbReference type="Proteomes" id="UP000198718"/>
    </source>
</evidence>
<dbReference type="Pfam" id="PF00512">
    <property type="entry name" value="HisKA"/>
    <property type="match status" value="1"/>
</dbReference>
<feature type="transmembrane region" description="Helical" evidence="14">
    <location>
        <begin position="344"/>
        <end position="363"/>
    </location>
</feature>
<evidence type="ECO:0000256" key="5">
    <source>
        <dbReference type="ARBA" id="ARBA00022553"/>
    </source>
</evidence>
<dbReference type="GO" id="GO:0000155">
    <property type="term" value="F:phosphorelay sensor kinase activity"/>
    <property type="evidence" value="ECO:0007669"/>
    <property type="project" value="InterPro"/>
</dbReference>
<dbReference type="CDD" id="cd12913">
    <property type="entry name" value="PDC1_MCP_like"/>
    <property type="match status" value="1"/>
</dbReference>
<keyword evidence="7 14" id="KW-0812">Transmembrane</keyword>
<keyword evidence="9 17" id="KW-0418">Kinase</keyword>
<dbReference type="InterPro" id="IPR033479">
    <property type="entry name" value="dCache_1"/>
</dbReference>
<dbReference type="InterPro" id="IPR036890">
    <property type="entry name" value="HATPase_C_sf"/>
</dbReference>
<dbReference type="SUPFAM" id="SSF47384">
    <property type="entry name" value="Homodimeric domain of signal transducing histidine kinase"/>
    <property type="match status" value="1"/>
</dbReference>
<dbReference type="Pfam" id="PF08448">
    <property type="entry name" value="PAS_4"/>
    <property type="match status" value="1"/>
</dbReference>
<feature type="domain" description="Histidine kinase" evidence="15">
    <location>
        <begin position="554"/>
        <end position="772"/>
    </location>
</feature>
<feature type="domain" description="HAMP" evidence="16">
    <location>
        <begin position="364"/>
        <end position="416"/>
    </location>
</feature>
<proteinExistence type="predicted"/>
<dbReference type="Gene3D" id="3.30.450.20">
    <property type="entry name" value="PAS domain"/>
    <property type="match status" value="2"/>
</dbReference>
<evidence type="ECO:0000313" key="17">
    <source>
        <dbReference type="EMBL" id="SDJ86400.1"/>
    </source>
</evidence>
<dbReference type="InterPro" id="IPR036097">
    <property type="entry name" value="HisK_dim/P_sf"/>
</dbReference>
<comment type="catalytic activity">
    <reaction evidence="1">
        <text>ATP + protein L-histidine = ADP + protein N-phospho-L-histidine.</text>
        <dbReference type="EC" id="2.7.13.3"/>
    </reaction>
</comment>
<dbReference type="SUPFAM" id="SSF103190">
    <property type="entry name" value="Sensory domain-like"/>
    <property type="match status" value="1"/>
</dbReference>
<evidence type="ECO:0000256" key="4">
    <source>
        <dbReference type="ARBA" id="ARBA00022475"/>
    </source>
</evidence>
<evidence type="ECO:0000256" key="12">
    <source>
        <dbReference type="ARBA" id="ARBA00023012"/>
    </source>
</evidence>
<dbReference type="EC" id="2.7.13.3" evidence="3"/>
<dbReference type="InterPro" id="IPR029151">
    <property type="entry name" value="Sensor-like_sf"/>
</dbReference>
<evidence type="ECO:0000256" key="10">
    <source>
        <dbReference type="ARBA" id="ARBA00022840"/>
    </source>
</evidence>
<dbReference type="CDD" id="cd00082">
    <property type="entry name" value="HisKA"/>
    <property type="match status" value="1"/>
</dbReference>
<dbReference type="Gene3D" id="1.10.287.130">
    <property type="match status" value="1"/>
</dbReference>
<dbReference type="InterPro" id="IPR013656">
    <property type="entry name" value="PAS_4"/>
</dbReference>
<dbReference type="InterPro" id="IPR003661">
    <property type="entry name" value="HisK_dim/P_dom"/>
</dbReference>
<dbReference type="InterPro" id="IPR003660">
    <property type="entry name" value="HAMP_dom"/>
</dbReference>
<dbReference type="SUPFAM" id="SSF55874">
    <property type="entry name" value="ATPase domain of HSP90 chaperone/DNA topoisomerase II/histidine kinase"/>
    <property type="match status" value="1"/>
</dbReference>